<keyword evidence="4 8" id="KW-0503">Monooxygenase</keyword>
<dbReference type="AlphaFoldDB" id="A0A1A8AFA4"/>
<evidence type="ECO:0000256" key="6">
    <source>
        <dbReference type="SAM" id="Phobius"/>
    </source>
</evidence>
<evidence type="ECO:0000313" key="8">
    <source>
        <dbReference type="EMBL" id="SBP53759.1"/>
    </source>
</evidence>
<feature type="domain" description="DOMON" evidence="7">
    <location>
        <begin position="1"/>
        <end position="79"/>
    </location>
</feature>
<organism evidence="8">
    <name type="scientific">Nothobranchius furzeri</name>
    <name type="common">Turquoise killifish</name>
    <dbReference type="NCBI Taxonomy" id="105023"/>
    <lineage>
        <taxon>Eukaryota</taxon>
        <taxon>Metazoa</taxon>
        <taxon>Chordata</taxon>
        <taxon>Craniata</taxon>
        <taxon>Vertebrata</taxon>
        <taxon>Euteleostomi</taxon>
        <taxon>Actinopterygii</taxon>
        <taxon>Neopterygii</taxon>
        <taxon>Teleostei</taxon>
        <taxon>Neoteleostei</taxon>
        <taxon>Acanthomorphata</taxon>
        <taxon>Ovalentaria</taxon>
        <taxon>Atherinomorphae</taxon>
        <taxon>Cyprinodontiformes</taxon>
        <taxon>Nothobranchiidae</taxon>
        <taxon>Nothobranchius</taxon>
    </lineage>
</organism>
<reference evidence="8" key="1">
    <citation type="submission" date="2016-05" db="EMBL/GenBank/DDBJ databases">
        <authorList>
            <person name="Lavstsen T."/>
            <person name="Jespersen J.S."/>
        </authorList>
    </citation>
    <scope>NUCLEOTIDE SEQUENCE</scope>
    <source>
        <tissue evidence="8">Brain</tissue>
    </source>
</reference>
<proteinExistence type="predicted"/>
<dbReference type="InterPro" id="IPR000945">
    <property type="entry name" value="DBH-like"/>
</dbReference>
<dbReference type="GO" id="GO:0030667">
    <property type="term" value="C:secretory granule membrane"/>
    <property type="evidence" value="ECO:0007669"/>
    <property type="project" value="TreeGrafter"/>
</dbReference>
<evidence type="ECO:0000256" key="4">
    <source>
        <dbReference type="ARBA" id="ARBA00023033"/>
    </source>
</evidence>
<feature type="domain" description="DOMON" evidence="7">
    <location>
        <begin position="276"/>
        <end position="391"/>
    </location>
</feature>
<evidence type="ECO:0000256" key="5">
    <source>
        <dbReference type="ARBA" id="ARBA00023136"/>
    </source>
</evidence>
<protein>
    <submittedName>
        <fullName evidence="8">Monooxygenase, DBH-like 1, like</fullName>
    </submittedName>
</protein>
<feature type="domain" description="DOMON" evidence="7">
    <location>
        <begin position="120"/>
        <end position="235"/>
    </location>
</feature>
<keyword evidence="3" id="KW-0560">Oxidoreductase</keyword>
<keyword evidence="6" id="KW-0812">Transmembrane</keyword>
<keyword evidence="5 6" id="KW-0472">Membrane</keyword>
<dbReference type="GO" id="GO:0042421">
    <property type="term" value="P:norepinephrine biosynthetic process"/>
    <property type="evidence" value="ECO:0007669"/>
    <property type="project" value="TreeGrafter"/>
</dbReference>
<dbReference type="PANTHER" id="PTHR10157">
    <property type="entry name" value="DOPAMINE BETA HYDROXYLASE RELATED"/>
    <property type="match status" value="1"/>
</dbReference>
<dbReference type="SUPFAM" id="SSF49344">
    <property type="entry name" value="CBD9-like"/>
    <property type="match status" value="2"/>
</dbReference>
<dbReference type="Gene3D" id="2.60.40.1210">
    <property type="entry name" value="Cellobiose dehydrogenase, cytochrome domain"/>
    <property type="match status" value="2"/>
</dbReference>
<comment type="subcellular location">
    <subcellularLocation>
        <location evidence="1">Membrane</location>
        <topology evidence="1">Single-pass type I membrane protein</topology>
    </subcellularLocation>
</comment>
<dbReference type="GO" id="GO:0006589">
    <property type="term" value="P:octopamine biosynthetic process"/>
    <property type="evidence" value="ECO:0007669"/>
    <property type="project" value="TreeGrafter"/>
</dbReference>
<evidence type="ECO:0000259" key="7">
    <source>
        <dbReference type="PROSITE" id="PS50836"/>
    </source>
</evidence>
<keyword evidence="2" id="KW-0732">Signal</keyword>
<dbReference type="GO" id="GO:0042420">
    <property type="term" value="P:dopamine catabolic process"/>
    <property type="evidence" value="ECO:0007669"/>
    <property type="project" value="TreeGrafter"/>
</dbReference>
<sequence>MDNADIVMGGAGSSGNYFKDYFSTGEAMPVADTKQSYTLLSMSENNSQTLMTFQRPINTADNQDFLITNQPILVIYAYGLTDTIQYHDNRRGHKQLNLLNYTGSDKTTTLSNSMYLDSNELVNLKWGFDNPQGNITFQLTVNTTGWLGFGFSANGDMDNADIVMGGAGSSGNYFKDYFSTGEAMPVADTKQSYTLLSMSENNSQTLMTFQRPINTADNQDFLITNQPILVIYAYGLTDTIQYHDNRRGHKQLNLLNYTGSDKTTTLSNSMYLDSNELVNLKWGFDNPQGNITFQLTINTVGWLGFGFSANGGMDDADIVMGGVGSNGNYFKDYYSTGEVMPVADTTQSYTLLSVAENNGQTVMTFQRPVNTNDNQDFQITDKSIYIIYAYGLTDEIAYHEKRRGHKQVNLFNYSAASQLCTSWIVIVGAFVLLLLWIDIM</sequence>
<keyword evidence="6" id="KW-1133">Transmembrane helix</keyword>
<evidence type="ECO:0000256" key="3">
    <source>
        <dbReference type="ARBA" id="ARBA00023002"/>
    </source>
</evidence>
<dbReference type="GO" id="GO:0004500">
    <property type="term" value="F:dopamine beta-monooxygenase activity"/>
    <property type="evidence" value="ECO:0007669"/>
    <property type="project" value="InterPro"/>
</dbReference>
<dbReference type="EMBL" id="HADY01015274">
    <property type="protein sequence ID" value="SBP53759.1"/>
    <property type="molecule type" value="Transcribed_RNA"/>
</dbReference>
<dbReference type="InterPro" id="IPR005018">
    <property type="entry name" value="DOMON_domain"/>
</dbReference>
<dbReference type="FunFam" id="2.60.40.1210:FF:000001">
    <property type="entry name" value="Monooxygenase, DBH-like 1, like"/>
    <property type="match status" value="2"/>
</dbReference>
<dbReference type="CDD" id="cd09631">
    <property type="entry name" value="DOMON_DOH"/>
    <property type="match status" value="3"/>
</dbReference>
<name>A0A1A8AFA4_NOTFU</name>
<evidence type="ECO:0000256" key="2">
    <source>
        <dbReference type="ARBA" id="ARBA00022729"/>
    </source>
</evidence>
<feature type="transmembrane region" description="Helical" evidence="6">
    <location>
        <begin position="415"/>
        <end position="437"/>
    </location>
</feature>
<dbReference type="GO" id="GO:0005507">
    <property type="term" value="F:copper ion binding"/>
    <property type="evidence" value="ECO:0007669"/>
    <property type="project" value="TreeGrafter"/>
</dbReference>
<dbReference type="Pfam" id="PF03351">
    <property type="entry name" value="DOMON"/>
    <property type="match status" value="3"/>
</dbReference>
<gene>
    <name evidence="8" type="primary">MOXD1L</name>
</gene>
<dbReference type="PANTHER" id="PTHR10157:SF41">
    <property type="entry name" value="DBH-LIKE MONOOXYGENASE PROTEIN 2 HOMOLOG"/>
    <property type="match status" value="1"/>
</dbReference>
<evidence type="ECO:0000256" key="1">
    <source>
        <dbReference type="ARBA" id="ARBA00004479"/>
    </source>
</evidence>
<accession>A0A1A8AFA4</accession>
<dbReference type="PROSITE" id="PS50836">
    <property type="entry name" value="DOMON"/>
    <property type="match status" value="3"/>
</dbReference>
<dbReference type="GO" id="GO:0005615">
    <property type="term" value="C:extracellular space"/>
    <property type="evidence" value="ECO:0007669"/>
    <property type="project" value="TreeGrafter"/>
</dbReference>
<reference evidence="8" key="2">
    <citation type="submission" date="2016-06" db="EMBL/GenBank/DDBJ databases">
        <title>The genome of a short-lived fish provides insights into sex chromosome evolution and the genetic control of aging.</title>
        <authorList>
            <person name="Reichwald K."/>
            <person name="Felder M."/>
            <person name="Petzold A."/>
            <person name="Koch P."/>
            <person name="Groth M."/>
            <person name="Platzer M."/>
        </authorList>
    </citation>
    <scope>NUCLEOTIDE SEQUENCE</scope>
    <source>
        <tissue evidence="8">Brain</tissue>
    </source>
</reference>
<dbReference type="SMART" id="SM00664">
    <property type="entry name" value="DoH"/>
    <property type="match status" value="3"/>
</dbReference>
<dbReference type="InterPro" id="IPR045266">
    <property type="entry name" value="DOH_DOMON"/>
</dbReference>